<accession>A0AAD6YD82</accession>
<organism evidence="1 2">
    <name type="scientific">Mycena pura</name>
    <dbReference type="NCBI Taxonomy" id="153505"/>
    <lineage>
        <taxon>Eukaryota</taxon>
        <taxon>Fungi</taxon>
        <taxon>Dikarya</taxon>
        <taxon>Basidiomycota</taxon>
        <taxon>Agaricomycotina</taxon>
        <taxon>Agaricomycetes</taxon>
        <taxon>Agaricomycetidae</taxon>
        <taxon>Agaricales</taxon>
        <taxon>Marasmiineae</taxon>
        <taxon>Mycenaceae</taxon>
        <taxon>Mycena</taxon>
    </lineage>
</organism>
<proteinExistence type="predicted"/>
<feature type="non-terminal residue" evidence="1">
    <location>
        <position position="1"/>
    </location>
</feature>
<sequence length="186" mass="21217">MHGCPQLSKLPKTSRVSSVIFRRQTPGSILVSKRVFRPEIRLDPEHPIYRDPERPGPIIWARSTAFSLGATPMALLLQPGIAPKPNGGPINPRPGRIAMSLQLQTFDKVRTNQRSRVARRFKFAVGLIVARGTDTANDNGRLRLVFDPENVPEEWILQGWTYTLRWTLALYRMPYPELVRLLRPML</sequence>
<dbReference type="AlphaFoldDB" id="A0AAD6YD82"/>
<dbReference type="EMBL" id="JARJCW010000022">
    <property type="protein sequence ID" value="KAJ7212950.1"/>
    <property type="molecule type" value="Genomic_DNA"/>
</dbReference>
<evidence type="ECO:0000313" key="2">
    <source>
        <dbReference type="Proteomes" id="UP001219525"/>
    </source>
</evidence>
<keyword evidence="2" id="KW-1185">Reference proteome</keyword>
<comment type="caution">
    <text evidence="1">The sequence shown here is derived from an EMBL/GenBank/DDBJ whole genome shotgun (WGS) entry which is preliminary data.</text>
</comment>
<name>A0AAD6YD82_9AGAR</name>
<dbReference type="Proteomes" id="UP001219525">
    <property type="component" value="Unassembled WGS sequence"/>
</dbReference>
<protein>
    <submittedName>
        <fullName evidence="1">Uncharacterized protein</fullName>
    </submittedName>
</protein>
<reference evidence="1" key="1">
    <citation type="submission" date="2023-03" db="EMBL/GenBank/DDBJ databases">
        <title>Massive genome expansion in bonnet fungi (Mycena s.s.) driven by repeated elements and novel gene families across ecological guilds.</title>
        <authorList>
            <consortium name="Lawrence Berkeley National Laboratory"/>
            <person name="Harder C.B."/>
            <person name="Miyauchi S."/>
            <person name="Viragh M."/>
            <person name="Kuo A."/>
            <person name="Thoen E."/>
            <person name="Andreopoulos B."/>
            <person name="Lu D."/>
            <person name="Skrede I."/>
            <person name="Drula E."/>
            <person name="Henrissat B."/>
            <person name="Morin E."/>
            <person name="Kohler A."/>
            <person name="Barry K."/>
            <person name="LaButti K."/>
            <person name="Morin E."/>
            <person name="Salamov A."/>
            <person name="Lipzen A."/>
            <person name="Mereny Z."/>
            <person name="Hegedus B."/>
            <person name="Baldrian P."/>
            <person name="Stursova M."/>
            <person name="Weitz H."/>
            <person name="Taylor A."/>
            <person name="Grigoriev I.V."/>
            <person name="Nagy L.G."/>
            <person name="Martin F."/>
            <person name="Kauserud H."/>
        </authorList>
    </citation>
    <scope>NUCLEOTIDE SEQUENCE</scope>
    <source>
        <strain evidence="1">9144</strain>
    </source>
</reference>
<evidence type="ECO:0000313" key="1">
    <source>
        <dbReference type="EMBL" id="KAJ7212950.1"/>
    </source>
</evidence>
<gene>
    <name evidence="1" type="ORF">GGX14DRAFT_338401</name>
</gene>